<evidence type="ECO:0000256" key="6">
    <source>
        <dbReference type="SAM" id="SignalP"/>
    </source>
</evidence>
<dbReference type="GO" id="GO:0016787">
    <property type="term" value="F:hydrolase activity"/>
    <property type="evidence" value="ECO:0007669"/>
    <property type="project" value="UniProtKB-KW"/>
</dbReference>
<keyword evidence="8" id="KW-1185">Reference proteome</keyword>
<feature type="compositionally biased region" description="Low complexity" evidence="5">
    <location>
        <begin position="28"/>
        <end position="48"/>
    </location>
</feature>
<dbReference type="Gene3D" id="2.115.10.20">
    <property type="entry name" value="Glycosyl hydrolase domain, family 43"/>
    <property type="match status" value="1"/>
</dbReference>
<evidence type="ECO:0000256" key="2">
    <source>
        <dbReference type="ARBA" id="ARBA00022801"/>
    </source>
</evidence>
<evidence type="ECO:0000256" key="4">
    <source>
        <dbReference type="RuleBase" id="RU361187"/>
    </source>
</evidence>
<keyword evidence="2 4" id="KW-0378">Hydrolase</keyword>
<reference evidence="8" key="1">
    <citation type="journal article" date="2019" name="Int. J. Syst. Evol. Microbiol.">
        <title>The Global Catalogue of Microorganisms (GCM) 10K type strain sequencing project: providing services to taxonomists for standard genome sequencing and annotation.</title>
        <authorList>
            <consortium name="The Broad Institute Genomics Platform"/>
            <consortium name="The Broad Institute Genome Sequencing Center for Infectious Disease"/>
            <person name="Wu L."/>
            <person name="Ma J."/>
        </authorList>
    </citation>
    <scope>NUCLEOTIDE SEQUENCE [LARGE SCALE GENOMIC DNA]</scope>
    <source>
        <strain evidence="8">XZYJT-10</strain>
    </source>
</reference>
<proteinExistence type="inferred from homology"/>
<sequence length="361" mass="38158">MTRLPGMSLRAAIAGSVLALAACGAAPDQASSDQASSDQASSDRASPDNATAAPTGAAMTFQNPVYAKNFPDPGVLHEDGTWFAYGTNNASQNVPLLTSTDLGHWAEAGDVLPSVGSWAEPGNTWAPEVVRTAAGKYVLYYTARWNKADRQCIGAAVADNPRGPFADPSPSPLICQDEEGGSIDASPFRDEDGALYLYWKNDGNHIGVPSHLYAQRLAPDGLSLTGDRVRLLTNDKPWQGAVVEAPEMLRHDGKLYLFYSGGAFDSDGYAVGYATCEGPMGPCHDAPENPILRSSPAAAGPGHCYPVTLGDGTTWLLYHAWPPDAIGSTSPGRQMWLDRVDWADGRPVVHGPTADPQPLPA</sequence>
<dbReference type="PROSITE" id="PS51257">
    <property type="entry name" value="PROKAR_LIPOPROTEIN"/>
    <property type="match status" value="1"/>
</dbReference>
<evidence type="ECO:0000256" key="1">
    <source>
        <dbReference type="ARBA" id="ARBA00009865"/>
    </source>
</evidence>
<dbReference type="RefSeq" id="WP_378964400.1">
    <property type="nucleotide sequence ID" value="NZ_JBHTBJ010000001.1"/>
</dbReference>
<accession>A0ABW2HLS7</accession>
<feature type="signal peptide" evidence="6">
    <location>
        <begin position="1"/>
        <end position="21"/>
    </location>
</feature>
<dbReference type="InterPro" id="IPR006710">
    <property type="entry name" value="Glyco_hydro_43"/>
</dbReference>
<dbReference type="InterPro" id="IPR051795">
    <property type="entry name" value="Glycosyl_Hydrlase_43"/>
</dbReference>
<dbReference type="SUPFAM" id="SSF75005">
    <property type="entry name" value="Arabinanase/levansucrase/invertase"/>
    <property type="match status" value="1"/>
</dbReference>
<dbReference type="CDD" id="cd08999">
    <property type="entry name" value="GH43_ABN-like"/>
    <property type="match status" value="1"/>
</dbReference>
<feature type="region of interest" description="Disordered" evidence="5">
    <location>
        <begin position="28"/>
        <end position="57"/>
    </location>
</feature>
<keyword evidence="3 4" id="KW-0326">Glycosidase</keyword>
<dbReference type="Pfam" id="PF04616">
    <property type="entry name" value="Glyco_hydro_43"/>
    <property type="match status" value="1"/>
</dbReference>
<evidence type="ECO:0000256" key="5">
    <source>
        <dbReference type="SAM" id="MobiDB-lite"/>
    </source>
</evidence>
<dbReference type="EMBL" id="JBHTBJ010000001">
    <property type="protein sequence ID" value="MFC7272953.1"/>
    <property type="molecule type" value="Genomic_DNA"/>
</dbReference>
<name>A0ABW2HLS7_9ACTN</name>
<dbReference type="PANTHER" id="PTHR42812:SF5">
    <property type="entry name" value="ENDO-ARABINASE"/>
    <property type="match status" value="1"/>
</dbReference>
<evidence type="ECO:0000256" key="3">
    <source>
        <dbReference type="ARBA" id="ARBA00023295"/>
    </source>
</evidence>
<comment type="caution">
    <text evidence="7">The sequence shown here is derived from an EMBL/GenBank/DDBJ whole genome shotgun (WGS) entry which is preliminary data.</text>
</comment>
<evidence type="ECO:0000313" key="8">
    <source>
        <dbReference type="Proteomes" id="UP001596548"/>
    </source>
</evidence>
<feature type="chain" id="PRO_5046714561" evidence="6">
    <location>
        <begin position="22"/>
        <end position="361"/>
    </location>
</feature>
<dbReference type="InterPro" id="IPR023296">
    <property type="entry name" value="Glyco_hydro_beta-prop_sf"/>
</dbReference>
<keyword evidence="6" id="KW-0732">Signal</keyword>
<organism evidence="7 8">
    <name type="scientific">Paractinoplanes rhizophilus</name>
    <dbReference type="NCBI Taxonomy" id="1416877"/>
    <lineage>
        <taxon>Bacteria</taxon>
        <taxon>Bacillati</taxon>
        <taxon>Actinomycetota</taxon>
        <taxon>Actinomycetes</taxon>
        <taxon>Micromonosporales</taxon>
        <taxon>Micromonosporaceae</taxon>
        <taxon>Paractinoplanes</taxon>
    </lineage>
</organism>
<protein>
    <submittedName>
        <fullName evidence="7">Glycoside hydrolase family 43 protein</fullName>
    </submittedName>
</protein>
<comment type="similarity">
    <text evidence="1 4">Belongs to the glycosyl hydrolase 43 family.</text>
</comment>
<gene>
    <name evidence="7" type="ORF">ACFQS1_03075</name>
</gene>
<evidence type="ECO:0000313" key="7">
    <source>
        <dbReference type="EMBL" id="MFC7272953.1"/>
    </source>
</evidence>
<dbReference type="PANTHER" id="PTHR42812">
    <property type="entry name" value="BETA-XYLOSIDASE"/>
    <property type="match status" value="1"/>
</dbReference>
<dbReference type="Proteomes" id="UP001596548">
    <property type="component" value="Unassembled WGS sequence"/>
</dbReference>